<dbReference type="Gene3D" id="1.10.490.50">
    <property type="entry name" value="Antibiotic binding domain of TipA-like multidrug resistance regulators"/>
    <property type="match status" value="1"/>
</dbReference>
<evidence type="ECO:0000313" key="6">
    <source>
        <dbReference type="EMBL" id="MDO5968200.1"/>
    </source>
</evidence>
<keyword evidence="3" id="KW-0010">Activator</keyword>
<dbReference type="InterPro" id="IPR009061">
    <property type="entry name" value="DNA-bd_dom_put_sf"/>
</dbReference>
<comment type="caution">
    <text evidence="6">The sequence shown here is derived from an EMBL/GenBank/DDBJ whole genome shotgun (WGS) entry which is preliminary data.</text>
</comment>
<dbReference type="SMART" id="SM00422">
    <property type="entry name" value="HTH_MERR"/>
    <property type="match status" value="1"/>
</dbReference>
<dbReference type="PROSITE" id="PS50937">
    <property type="entry name" value="HTH_MERR_2"/>
    <property type="match status" value="1"/>
</dbReference>
<evidence type="ECO:0000313" key="7">
    <source>
        <dbReference type="Proteomes" id="UP001176883"/>
    </source>
</evidence>
<dbReference type="SUPFAM" id="SSF46955">
    <property type="entry name" value="Putative DNA-binding domain"/>
    <property type="match status" value="1"/>
</dbReference>
<keyword evidence="4" id="KW-0804">Transcription</keyword>
<dbReference type="Proteomes" id="UP001176883">
    <property type="component" value="Unassembled WGS sequence"/>
</dbReference>
<dbReference type="PANTHER" id="PTHR30204:SF90">
    <property type="entry name" value="HTH-TYPE TRANSCRIPTIONAL ACTIVATOR MTA"/>
    <property type="match status" value="1"/>
</dbReference>
<sequence length="256" mass="30076">MQKYTVQELSNIAGVSVRTLHYYDKIGLLKPAVRTEAKYRLYGKNELLRLQQILFFKELDFPLKEILNILSDSEFDLIEALESHGQELVLKQKRISEMLITIEKTMLDLKEKKMITDNELYDGFSKEEANKNRKEIIEKYGAKALEKSEAYLKKLTKEQFEALKNEQREIFKVLFEISNQEPESKVVQLEISRHYKNIRKFWGTDGSSNSQWRNYTGLGELYIADERFTKIDGKVQPDFAIFLSKAMTYFANTQLK</sequence>
<evidence type="ECO:0000256" key="1">
    <source>
        <dbReference type="ARBA" id="ARBA00023015"/>
    </source>
</evidence>
<dbReference type="InterPro" id="IPR036244">
    <property type="entry name" value="TipA-like_antibiotic-bd"/>
</dbReference>
<dbReference type="PRINTS" id="PR00040">
    <property type="entry name" value="HTHMERR"/>
</dbReference>
<name>A0ABT8W512_9FLAO</name>
<keyword evidence="7" id="KW-1185">Reference proteome</keyword>
<dbReference type="InterPro" id="IPR047057">
    <property type="entry name" value="MerR_fam"/>
</dbReference>
<evidence type="ECO:0000256" key="2">
    <source>
        <dbReference type="ARBA" id="ARBA00023125"/>
    </source>
</evidence>
<reference evidence="6" key="1">
    <citation type="submission" date="2023-07" db="EMBL/GenBank/DDBJ databases">
        <title>Two novel species in the genus Flavivirga.</title>
        <authorList>
            <person name="Kwon K."/>
        </authorList>
    </citation>
    <scope>NUCLEOTIDE SEQUENCE</scope>
    <source>
        <strain evidence="6">KCTC 52353</strain>
    </source>
</reference>
<dbReference type="EMBL" id="JAUOEK010000010">
    <property type="protein sequence ID" value="MDO5968200.1"/>
    <property type="molecule type" value="Genomic_DNA"/>
</dbReference>
<dbReference type="SUPFAM" id="SSF89082">
    <property type="entry name" value="Antibiotic binding domain of TipA-like multidrug resistance regulators"/>
    <property type="match status" value="1"/>
</dbReference>
<dbReference type="InterPro" id="IPR012925">
    <property type="entry name" value="TipAS_dom"/>
</dbReference>
<dbReference type="Pfam" id="PF13411">
    <property type="entry name" value="MerR_1"/>
    <property type="match status" value="1"/>
</dbReference>
<evidence type="ECO:0000259" key="5">
    <source>
        <dbReference type="PROSITE" id="PS50937"/>
    </source>
</evidence>
<dbReference type="Gene3D" id="1.10.1660.10">
    <property type="match status" value="1"/>
</dbReference>
<protein>
    <submittedName>
        <fullName evidence="6">MerR family transcriptional regulator</fullName>
    </submittedName>
</protein>
<organism evidence="6 7">
    <name type="scientific">Flavivirga aquimarina</name>
    <dbReference type="NCBI Taxonomy" id="2027862"/>
    <lineage>
        <taxon>Bacteria</taxon>
        <taxon>Pseudomonadati</taxon>
        <taxon>Bacteroidota</taxon>
        <taxon>Flavobacteriia</taxon>
        <taxon>Flavobacteriales</taxon>
        <taxon>Flavobacteriaceae</taxon>
        <taxon>Flavivirga</taxon>
    </lineage>
</organism>
<evidence type="ECO:0000256" key="3">
    <source>
        <dbReference type="ARBA" id="ARBA00023159"/>
    </source>
</evidence>
<dbReference type="RefSeq" id="WP_303275884.1">
    <property type="nucleotide sequence ID" value="NZ_JAUOEK010000010.1"/>
</dbReference>
<dbReference type="Pfam" id="PF07739">
    <property type="entry name" value="TipAS"/>
    <property type="match status" value="1"/>
</dbReference>
<accession>A0ABT8W512</accession>
<dbReference type="PANTHER" id="PTHR30204">
    <property type="entry name" value="REDOX-CYCLING DRUG-SENSING TRANSCRIPTIONAL ACTIVATOR SOXR"/>
    <property type="match status" value="1"/>
</dbReference>
<evidence type="ECO:0000256" key="4">
    <source>
        <dbReference type="ARBA" id="ARBA00023163"/>
    </source>
</evidence>
<dbReference type="InterPro" id="IPR000551">
    <property type="entry name" value="MerR-type_HTH_dom"/>
</dbReference>
<keyword evidence="2" id="KW-0238">DNA-binding</keyword>
<feature type="domain" description="HTH merR-type" evidence="5">
    <location>
        <begin position="3"/>
        <end position="72"/>
    </location>
</feature>
<dbReference type="CDD" id="cd01106">
    <property type="entry name" value="HTH_TipAL-Mta"/>
    <property type="match status" value="1"/>
</dbReference>
<keyword evidence="1" id="KW-0805">Transcription regulation</keyword>
<proteinExistence type="predicted"/>
<gene>
    <name evidence="6" type="ORF">Q4Q35_00115</name>
</gene>